<evidence type="ECO:0000313" key="3">
    <source>
        <dbReference type="EMBL" id="CAL6033216.1"/>
    </source>
</evidence>
<organism evidence="2">
    <name type="scientific">Hexamita inflata</name>
    <dbReference type="NCBI Taxonomy" id="28002"/>
    <lineage>
        <taxon>Eukaryota</taxon>
        <taxon>Metamonada</taxon>
        <taxon>Diplomonadida</taxon>
        <taxon>Hexamitidae</taxon>
        <taxon>Hexamitinae</taxon>
        <taxon>Hexamita</taxon>
    </lineage>
</organism>
<sequence length="238" mass="27939">MSQVKIDIIIYTSTKDYEFSKVVPIDQFLALPYSKFIIDNAILRELMDYNDTVENKIQVFYEIQDKDGNYLYDFSTKPMDLMRTCVQKRVLHYFKNRTDIAVWAKSDYRCKERTNINLTIKFRGFTLENNGSYKIRQSQDLQVVQNFGVPVTTFSVTCENDLTQTKEDCQKNREVMLRRENRKDMLQYLESSMEFNEISYYSIEYAGVVWKWVGVAAGCLVTVFIVTGASLLTKYMSI</sequence>
<feature type="transmembrane region" description="Helical" evidence="1">
    <location>
        <begin position="209"/>
        <end position="232"/>
    </location>
</feature>
<reference evidence="3 5" key="2">
    <citation type="submission" date="2024-07" db="EMBL/GenBank/DDBJ databases">
        <authorList>
            <person name="Akdeniz Z."/>
        </authorList>
    </citation>
    <scope>NUCLEOTIDE SEQUENCE [LARGE SCALE GENOMIC DNA]</scope>
</reference>
<evidence type="ECO:0000313" key="5">
    <source>
        <dbReference type="Proteomes" id="UP001642409"/>
    </source>
</evidence>
<proteinExistence type="predicted"/>
<reference evidence="2" key="1">
    <citation type="submission" date="2023-06" db="EMBL/GenBank/DDBJ databases">
        <authorList>
            <person name="Kurt Z."/>
        </authorList>
    </citation>
    <scope>NUCLEOTIDE SEQUENCE</scope>
</reference>
<accession>A0AA86QWY2</accession>
<name>A0AA86QWY2_9EUKA</name>
<keyword evidence="1" id="KW-1133">Transmembrane helix</keyword>
<keyword evidence="1" id="KW-0812">Transmembrane</keyword>
<gene>
    <name evidence="3" type="ORF">HINF_LOCUS34858</name>
    <name evidence="2" type="ORF">HINF_LOCUS55219</name>
    <name evidence="4" type="ORF">HINF_LOCUS75364</name>
</gene>
<evidence type="ECO:0000256" key="1">
    <source>
        <dbReference type="SAM" id="Phobius"/>
    </source>
</evidence>
<dbReference type="EMBL" id="CAXDID020000665">
    <property type="protein sequence ID" value="CAL6109269.1"/>
    <property type="molecule type" value="Genomic_DNA"/>
</dbReference>
<dbReference type="EMBL" id="CAXDID020000125">
    <property type="protein sequence ID" value="CAL6033216.1"/>
    <property type="molecule type" value="Genomic_DNA"/>
</dbReference>
<dbReference type="Proteomes" id="UP001642409">
    <property type="component" value="Unassembled WGS sequence"/>
</dbReference>
<protein>
    <submittedName>
        <fullName evidence="3">Hypothetical_protein</fullName>
    </submittedName>
</protein>
<evidence type="ECO:0000313" key="2">
    <source>
        <dbReference type="EMBL" id="CAI9967574.1"/>
    </source>
</evidence>
<dbReference type="AlphaFoldDB" id="A0AA86QWY2"/>
<comment type="caution">
    <text evidence="2">The sequence shown here is derived from an EMBL/GenBank/DDBJ whole genome shotgun (WGS) entry which is preliminary data.</text>
</comment>
<evidence type="ECO:0000313" key="4">
    <source>
        <dbReference type="EMBL" id="CAL6109269.1"/>
    </source>
</evidence>
<dbReference type="EMBL" id="CATOUU010001026">
    <property type="protein sequence ID" value="CAI9967574.1"/>
    <property type="molecule type" value="Genomic_DNA"/>
</dbReference>
<keyword evidence="1" id="KW-0472">Membrane</keyword>
<keyword evidence="5" id="KW-1185">Reference proteome</keyword>